<dbReference type="Gene3D" id="3.30.1200.10">
    <property type="entry name" value="YggU-like"/>
    <property type="match status" value="1"/>
</dbReference>
<dbReference type="PANTHER" id="PTHR13420:SF7">
    <property type="entry name" value="UPF0235 PROTEIN C15ORF40"/>
    <property type="match status" value="1"/>
</dbReference>
<comment type="caution">
    <text evidence="2">The sequence shown here is derived from an EMBL/GenBank/DDBJ whole genome shotgun (WGS) entry which is preliminary data.</text>
</comment>
<dbReference type="Pfam" id="PF02594">
    <property type="entry name" value="DUF167"/>
    <property type="match status" value="1"/>
</dbReference>
<dbReference type="Proteomes" id="UP001174909">
    <property type="component" value="Unassembled WGS sequence"/>
</dbReference>
<name>A0AA35RE75_GEOBA</name>
<organism evidence="2 3">
    <name type="scientific">Geodia barretti</name>
    <name type="common">Barrett's horny sponge</name>
    <dbReference type="NCBI Taxonomy" id="519541"/>
    <lineage>
        <taxon>Eukaryota</taxon>
        <taxon>Metazoa</taxon>
        <taxon>Porifera</taxon>
        <taxon>Demospongiae</taxon>
        <taxon>Heteroscleromorpha</taxon>
        <taxon>Tetractinellida</taxon>
        <taxon>Astrophorina</taxon>
        <taxon>Geodiidae</taxon>
        <taxon>Geodia</taxon>
    </lineage>
</organism>
<dbReference type="EMBL" id="CASHTH010000856">
    <property type="protein sequence ID" value="CAI8008507.1"/>
    <property type="molecule type" value="Genomic_DNA"/>
</dbReference>
<proteinExistence type="inferred from homology"/>
<dbReference type="InterPro" id="IPR003746">
    <property type="entry name" value="DUF167"/>
</dbReference>
<gene>
    <name evidence="2" type="ORF">GBAR_LOCUS5819</name>
</gene>
<reference evidence="2" key="1">
    <citation type="submission" date="2023-03" db="EMBL/GenBank/DDBJ databases">
        <authorList>
            <person name="Steffen K."/>
            <person name="Cardenas P."/>
        </authorList>
    </citation>
    <scope>NUCLEOTIDE SEQUENCE</scope>
</reference>
<dbReference type="SMART" id="SM01152">
    <property type="entry name" value="DUF167"/>
    <property type="match status" value="1"/>
</dbReference>
<keyword evidence="3" id="KW-1185">Reference proteome</keyword>
<dbReference type="PANTHER" id="PTHR13420">
    <property type="entry name" value="UPF0235 PROTEIN C15ORF40"/>
    <property type="match status" value="1"/>
</dbReference>
<dbReference type="AlphaFoldDB" id="A0AA35RE75"/>
<dbReference type="GO" id="GO:0005737">
    <property type="term" value="C:cytoplasm"/>
    <property type="evidence" value="ECO:0007669"/>
    <property type="project" value="TreeGrafter"/>
</dbReference>
<evidence type="ECO:0000313" key="2">
    <source>
        <dbReference type="EMBL" id="CAI8008507.1"/>
    </source>
</evidence>
<evidence type="ECO:0000313" key="3">
    <source>
        <dbReference type="Proteomes" id="UP001174909"/>
    </source>
</evidence>
<dbReference type="NCBIfam" id="TIGR00251">
    <property type="entry name" value="DUF167 family protein"/>
    <property type="match status" value="1"/>
</dbReference>
<accession>A0AA35RE75</accession>
<dbReference type="SUPFAM" id="SSF69786">
    <property type="entry name" value="YggU-like"/>
    <property type="match status" value="1"/>
</dbReference>
<protein>
    <submittedName>
        <fullName evidence="2">UPF0235 protein Swol_0959</fullName>
    </submittedName>
</protein>
<evidence type="ECO:0000256" key="1">
    <source>
        <dbReference type="ARBA" id="ARBA00010364"/>
    </source>
</evidence>
<dbReference type="InterPro" id="IPR036591">
    <property type="entry name" value="YggU-like_sf"/>
</dbReference>
<sequence>MAHFLVRVQPRSSRDRVEGYLDGMLKVRVTAPPADGKANTALTKLLAEFLEVPRSGIKIVRGVTSRNKMVEVESLSEEALLVRLDSVKTRGGG</sequence>
<comment type="similarity">
    <text evidence="1">Belongs to the UPF0235 family.</text>
</comment>
<dbReference type="HAMAP" id="MF_00634">
    <property type="entry name" value="UPF0235"/>
    <property type="match status" value="1"/>
</dbReference>